<comment type="caution">
    <text evidence="1">The sequence shown here is derived from an EMBL/GenBank/DDBJ whole genome shotgun (WGS) entry which is preliminary data.</text>
</comment>
<sequence>MDDDELIERLRAVSAEVDPVPVWVELAAQAALATRRLDEELAELTHDSWADTPQLVRSDHGPHLLSFEIGAVSLDVQADAGVLRVLVAGASGDLVVESPTGERTAPIGADGWVSVSDLPRGALRLRVTGDDGRIVVTRWFTA</sequence>
<evidence type="ECO:0000313" key="1">
    <source>
        <dbReference type="EMBL" id="MBB5960177.1"/>
    </source>
</evidence>
<keyword evidence="2" id="KW-1185">Reference proteome</keyword>
<reference evidence="1 2" key="1">
    <citation type="submission" date="2020-08" db="EMBL/GenBank/DDBJ databases">
        <title>Genomic Encyclopedia of Type Strains, Phase III (KMG-III): the genomes of soil and plant-associated and newly described type strains.</title>
        <authorList>
            <person name="Whitman W."/>
        </authorList>
    </citation>
    <scope>NUCLEOTIDE SEQUENCE [LARGE SCALE GENOMIC DNA]</scope>
    <source>
        <strain evidence="1 2">CECT 8640</strain>
    </source>
</reference>
<gene>
    <name evidence="1" type="ORF">FHS29_006800</name>
</gene>
<dbReference type="Proteomes" id="UP000547510">
    <property type="component" value="Unassembled WGS sequence"/>
</dbReference>
<protein>
    <submittedName>
        <fullName evidence="1">Uncharacterized protein</fullName>
    </submittedName>
</protein>
<proteinExistence type="predicted"/>
<dbReference type="EMBL" id="JACHJN010000014">
    <property type="protein sequence ID" value="MBB5960177.1"/>
    <property type="molecule type" value="Genomic_DNA"/>
</dbReference>
<dbReference type="RefSeq" id="WP_184698130.1">
    <property type="nucleotide sequence ID" value="NZ_JACHJN010000014.1"/>
</dbReference>
<name>A0A841CVX9_9PSEU</name>
<accession>A0A841CVX9</accession>
<organism evidence="1 2">
    <name type="scientific">Saccharothrix tamanrassetensis</name>
    <dbReference type="NCBI Taxonomy" id="1051531"/>
    <lineage>
        <taxon>Bacteria</taxon>
        <taxon>Bacillati</taxon>
        <taxon>Actinomycetota</taxon>
        <taxon>Actinomycetes</taxon>
        <taxon>Pseudonocardiales</taxon>
        <taxon>Pseudonocardiaceae</taxon>
        <taxon>Saccharothrix</taxon>
    </lineage>
</organism>
<evidence type="ECO:0000313" key="2">
    <source>
        <dbReference type="Proteomes" id="UP000547510"/>
    </source>
</evidence>
<dbReference type="AlphaFoldDB" id="A0A841CVX9"/>